<protein>
    <submittedName>
        <fullName evidence="1">Uncharacterized protein</fullName>
    </submittedName>
</protein>
<comment type="caution">
    <text evidence="1">The sequence shown here is derived from an EMBL/GenBank/DDBJ whole genome shotgun (WGS) entry which is preliminary data.</text>
</comment>
<reference evidence="1" key="1">
    <citation type="submission" date="2021-12" db="EMBL/GenBank/DDBJ databases">
        <title>Convergent genome expansion in fungi linked to evolution of root-endophyte symbiosis.</title>
        <authorList>
            <consortium name="DOE Joint Genome Institute"/>
            <person name="Ke Y.-H."/>
            <person name="Bonito G."/>
            <person name="Liao H.-L."/>
            <person name="Looney B."/>
            <person name="Rojas-Flechas A."/>
            <person name="Nash J."/>
            <person name="Hameed K."/>
            <person name="Schadt C."/>
            <person name="Martin F."/>
            <person name="Crous P.W."/>
            <person name="Miettinen O."/>
            <person name="Magnuson J.K."/>
            <person name="Labbe J."/>
            <person name="Jacobson D."/>
            <person name="Doktycz M.J."/>
            <person name="Veneault-Fourrey C."/>
            <person name="Kuo A."/>
            <person name="Mondo S."/>
            <person name="Calhoun S."/>
            <person name="Riley R."/>
            <person name="Ohm R."/>
            <person name="LaButti K."/>
            <person name="Andreopoulos B."/>
            <person name="Pangilinan J."/>
            <person name="Nolan M."/>
            <person name="Tritt A."/>
            <person name="Clum A."/>
            <person name="Lipzen A."/>
            <person name="Daum C."/>
            <person name="Barry K."/>
            <person name="Grigoriev I.V."/>
            <person name="Vilgalys R."/>
        </authorList>
    </citation>
    <scope>NUCLEOTIDE SEQUENCE</scope>
    <source>
        <strain evidence="1">PMI_201</strain>
    </source>
</reference>
<evidence type="ECO:0000313" key="2">
    <source>
        <dbReference type="Proteomes" id="UP001201262"/>
    </source>
</evidence>
<proteinExistence type="predicted"/>
<dbReference type="EMBL" id="JAJTJA010000007">
    <property type="protein sequence ID" value="KAH8696378.1"/>
    <property type="molecule type" value="Genomic_DNA"/>
</dbReference>
<accession>A0AAD4KPX0</accession>
<dbReference type="GeneID" id="70241588"/>
<gene>
    <name evidence="1" type="ORF">BGW36DRAFT_296716</name>
</gene>
<dbReference type="Proteomes" id="UP001201262">
    <property type="component" value="Unassembled WGS sequence"/>
</dbReference>
<sequence length="101" mass="11715">MGGGKARKRAPWPVLQAREDTDIRAYTASIIKDLETLKQHHKKSKSSMPREISEVLVDTLLDFSRRVQKAPNPETLAQHLIRMESYMEKTQRKCLRPPARF</sequence>
<keyword evidence="2" id="KW-1185">Reference proteome</keyword>
<organism evidence="1 2">
    <name type="scientific">Talaromyces proteolyticus</name>
    <dbReference type="NCBI Taxonomy" id="1131652"/>
    <lineage>
        <taxon>Eukaryota</taxon>
        <taxon>Fungi</taxon>
        <taxon>Dikarya</taxon>
        <taxon>Ascomycota</taxon>
        <taxon>Pezizomycotina</taxon>
        <taxon>Eurotiomycetes</taxon>
        <taxon>Eurotiomycetidae</taxon>
        <taxon>Eurotiales</taxon>
        <taxon>Trichocomaceae</taxon>
        <taxon>Talaromyces</taxon>
        <taxon>Talaromyces sect. Bacilispori</taxon>
    </lineage>
</organism>
<name>A0AAD4KPX0_9EURO</name>
<dbReference type="AlphaFoldDB" id="A0AAD4KPX0"/>
<dbReference type="RefSeq" id="XP_046071315.1">
    <property type="nucleotide sequence ID" value="XM_046211301.1"/>
</dbReference>
<evidence type="ECO:0000313" key="1">
    <source>
        <dbReference type="EMBL" id="KAH8696378.1"/>
    </source>
</evidence>